<feature type="compositionally biased region" description="Low complexity" evidence="2">
    <location>
        <begin position="526"/>
        <end position="536"/>
    </location>
</feature>
<feature type="region of interest" description="Disordered" evidence="2">
    <location>
        <begin position="882"/>
        <end position="953"/>
    </location>
</feature>
<feature type="compositionally biased region" description="Polar residues" evidence="2">
    <location>
        <begin position="131"/>
        <end position="143"/>
    </location>
</feature>
<dbReference type="Pfam" id="PF19256">
    <property type="entry name" value="LAIKA"/>
    <property type="match status" value="1"/>
</dbReference>
<dbReference type="InterPro" id="IPR025954">
    <property type="entry name" value="DBC1/CARP1_inactive_NUDIX"/>
</dbReference>
<organism evidence="4 5">
    <name type="scientific">Auxenochlorella protothecoides</name>
    <name type="common">Green microalga</name>
    <name type="synonym">Chlorella protothecoides</name>
    <dbReference type="NCBI Taxonomy" id="3075"/>
    <lineage>
        <taxon>Eukaryota</taxon>
        <taxon>Viridiplantae</taxon>
        <taxon>Chlorophyta</taxon>
        <taxon>core chlorophytes</taxon>
        <taxon>Trebouxiophyceae</taxon>
        <taxon>Chlorellales</taxon>
        <taxon>Chlorellaceae</taxon>
        <taxon>Auxenochlorella</taxon>
    </lineage>
</organism>
<feature type="region of interest" description="Disordered" evidence="2">
    <location>
        <begin position="526"/>
        <end position="574"/>
    </location>
</feature>
<feature type="region of interest" description="Disordered" evidence="2">
    <location>
        <begin position="783"/>
        <end position="830"/>
    </location>
</feature>
<name>A0A3M7KZ90_AUXPR</name>
<dbReference type="Pfam" id="PF14443">
    <property type="entry name" value="DBC1"/>
    <property type="match status" value="1"/>
</dbReference>
<proteinExistence type="predicted"/>
<feature type="domain" description="DBC1/CARP1 catalytically inactive NUDIX hydrolase" evidence="3">
    <location>
        <begin position="403"/>
        <end position="538"/>
    </location>
</feature>
<dbReference type="InterPro" id="IPR025224">
    <property type="entry name" value="CCAR1/CCAR2"/>
</dbReference>
<dbReference type="SMART" id="SM01122">
    <property type="entry name" value="DBC1"/>
    <property type="match status" value="1"/>
</dbReference>
<evidence type="ECO:0000313" key="5">
    <source>
        <dbReference type="Proteomes" id="UP000279271"/>
    </source>
</evidence>
<dbReference type="PANTHER" id="PTHR14304:SF11">
    <property type="entry name" value="SAP DOMAIN-CONTAINING PROTEIN"/>
    <property type="match status" value="1"/>
</dbReference>
<feature type="non-terminal residue" evidence="4">
    <location>
        <position position="1"/>
    </location>
</feature>
<evidence type="ECO:0000256" key="1">
    <source>
        <dbReference type="ARBA" id="ARBA00023054"/>
    </source>
</evidence>
<evidence type="ECO:0000256" key="2">
    <source>
        <dbReference type="SAM" id="MobiDB-lite"/>
    </source>
</evidence>
<keyword evidence="1" id="KW-0175">Coiled coil</keyword>
<evidence type="ECO:0000313" key="4">
    <source>
        <dbReference type="EMBL" id="RMZ55657.1"/>
    </source>
</evidence>
<dbReference type="EMBL" id="QOKY01000160">
    <property type="protein sequence ID" value="RMZ55657.1"/>
    <property type="molecule type" value="Genomic_DNA"/>
</dbReference>
<feature type="compositionally biased region" description="Low complexity" evidence="2">
    <location>
        <begin position="892"/>
        <end position="907"/>
    </location>
</feature>
<dbReference type="AlphaFoldDB" id="A0A3M7KZ90"/>
<dbReference type="InterPro" id="IPR045353">
    <property type="entry name" value="LAIKA"/>
</dbReference>
<dbReference type="GO" id="GO:0006355">
    <property type="term" value="P:regulation of DNA-templated transcription"/>
    <property type="evidence" value="ECO:0007669"/>
    <property type="project" value="InterPro"/>
</dbReference>
<comment type="caution">
    <text evidence="4">The sequence shown here is derived from an EMBL/GenBank/DDBJ whole genome shotgun (WGS) entry which is preliminary data.</text>
</comment>
<feature type="compositionally biased region" description="Basic and acidic residues" evidence="2">
    <location>
        <begin position="792"/>
        <end position="807"/>
    </location>
</feature>
<evidence type="ECO:0000259" key="3">
    <source>
        <dbReference type="SMART" id="SM01122"/>
    </source>
</evidence>
<protein>
    <recommendedName>
        <fullName evidence="3">DBC1/CARP1 catalytically inactive NUDIX hydrolase domain-containing protein</fullName>
    </recommendedName>
</protein>
<dbReference type="GO" id="GO:0005634">
    <property type="term" value="C:nucleus"/>
    <property type="evidence" value="ECO:0007669"/>
    <property type="project" value="TreeGrafter"/>
</dbReference>
<reference evidence="5" key="1">
    <citation type="journal article" date="2018" name="Algal Res.">
        <title>Characterization of plant carbon substrate utilization by Auxenochlorella protothecoides.</title>
        <authorList>
            <person name="Vogler B.W."/>
            <person name="Starkenburg S.R."/>
            <person name="Sudasinghe N."/>
            <person name="Schambach J.Y."/>
            <person name="Rollin J.A."/>
            <person name="Pattathil S."/>
            <person name="Barry A.N."/>
        </authorList>
    </citation>
    <scope>NUCLEOTIDE SEQUENCE [LARGE SCALE GENOMIC DNA]</scope>
    <source>
        <strain evidence="5">UTEX 25</strain>
    </source>
</reference>
<sequence>AQAPSQQQQYAYGASAQQPMGMSAYGSLAGAYDPSGPPGLSHEPAPRPGGMTAGPTSHQQQQQQPEPRYAPPTHPRATSHQPFDPRRAHRERIPGAAPAQTPTPHGHSTSATAAPPGLAPSPLAPGPFSANHGQGYTGATHQTHFVPGPSANAPTSSHSPMLGGQGTYLGQQQAMTTAPAAGPYANGAQAVTGVPGFPSPAAAPIFPRPGTRGSEYSSAPPPGSMVTSGQPQGGAAGGPVPMKSVAAGGAERQAAPAVHLAQGYPSQGAPAHAQRAAPAAPRPYADATLGHAHLVRRYPRLALERDCVRVDRHFPSDADAVGGLGVAEALSLHRAVPVSHGVAPAPQVLAAGDAAAGGYTMTSPPARDVPRGAQLRSVRVVFSTGLSEQARAAALQGAGAKQGDSLRRLLKFVVARTEEKGRRSGIMCLGGPVDAALDGCLVAERDENGVLRRAAQRHCRIQAGVDLAPTDKWLRLLDVTYQRLDEEGLEHHTEIVSMFLVDASACLPNQESWPQVWAEAQAARRLQPPAAAGPGAAPRPGPEAEPETARGDVPPATTVQGEAATEPGEALAAGSAEEDFIRLLNEPAGEPAEAVGDLTQALDAGLEGADAAAALAPSPKSDTDVVSLAAVPQASPGPEARAQGGTAPPPGLAQSTVPGLAPSDAPEAVDAVLEAAMDSSPVERSAAPDSVATNPAAGSVATAAAALPPSPALCTLGMHGAGVRLRTLSISLDGLLDYNLSDTGAGTFELSLLAEALADALALRYSGIIIGALRRDGQARARAARAQRKRARAGEEAGAGKRERAEGAHGTTEAAAGGGNPEAEGDLDLNTPPLAEVTAVLATEQVHVNAGSHAKAGAAAKEASIDGAAADVEAALHARTAPGAEVGPESNEAPAAEVATPAELPLPVLVDVGPESGEPLAALSPGPSPLGPGPLASELPSGAESGVWGVTPASPGAVELEVEAPGDKSTTGEPGGSDLGGDLAGLFQDDDFVFAERLRSQGGMEVAAEEDAASAPVQPGEGGNGGAHLNDKDLAVSLTMAFRYFDAGGKGYLGTEELEGIVAAAQPFLHQDLVRSWVAGVSDGSSLLGGRGRVAYMPRLCERGVDDAEENGLAPGGPSASKQPVIVVQPGGCVDLAIKGGAEEDPAPGGHARAASQDLEAQSTGAGPMLPFVEVSVDVADSDEEREEDRKQGVRTSR</sequence>
<dbReference type="PANTHER" id="PTHR14304">
    <property type="entry name" value="CELL DIVISION CYCLE AND APOPTOSIS REGULATOR PROTEIN"/>
    <property type="match status" value="1"/>
</dbReference>
<feature type="region of interest" description="Disordered" evidence="2">
    <location>
        <begin position="202"/>
        <end position="254"/>
    </location>
</feature>
<feature type="compositionally biased region" description="Low complexity" evidence="2">
    <location>
        <begin position="933"/>
        <end position="942"/>
    </location>
</feature>
<accession>A0A3M7KZ90</accession>
<feature type="region of interest" description="Disordered" evidence="2">
    <location>
        <begin position="24"/>
        <end position="167"/>
    </location>
</feature>
<feature type="region of interest" description="Disordered" evidence="2">
    <location>
        <begin position="1137"/>
        <end position="1198"/>
    </location>
</feature>
<feature type="region of interest" description="Disordered" evidence="2">
    <location>
        <begin position="632"/>
        <end position="665"/>
    </location>
</feature>
<gene>
    <name evidence="4" type="ORF">APUTEX25_000240</name>
</gene>
<dbReference type="Proteomes" id="UP000279271">
    <property type="component" value="Unassembled WGS sequence"/>
</dbReference>